<protein>
    <submittedName>
        <fullName evidence="1">Uncharacterized protein</fullName>
    </submittedName>
</protein>
<dbReference type="GeneID" id="36400477"/>
<dbReference type="EMBL" id="CCYD01000288">
    <property type="protein sequence ID" value="CEG37644.1"/>
    <property type="molecule type" value="Genomic_DNA"/>
</dbReference>
<organism evidence="1 2">
    <name type="scientific">Plasmopara halstedii</name>
    <name type="common">Downy mildew of sunflower</name>
    <dbReference type="NCBI Taxonomy" id="4781"/>
    <lineage>
        <taxon>Eukaryota</taxon>
        <taxon>Sar</taxon>
        <taxon>Stramenopiles</taxon>
        <taxon>Oomycota</taxon>
        <taxon>Peronosporomycetes</taxon>
        <taxon>Peronosporales</taxon>
        <taxon>Peronosporaceae</taxon>
        <taxon>Plasmopara</taxon>
    </lineage>
</organism>
<dbReference type="Proteomes" id="UP000054928">
    <property type="component" value="Unassembled WGS sequence"/>
</dbReference>
<dbReference type="RefSeq" id="XP_024574013.1">
    <property type="nucleotide sequence ID" value="XM_024722991.1"/>
</dbReference>
<sequence>MTNSSILFFKREFSSSRSPKGWAALNIAASTPVVNASRRAITESDSIATSSSI</sequence>
<evidence type="ECO:0000313" key="2">
    <source>
        <dbReference type="Proteomes" id="UP000054928"/>
    </source>
</evidence>
<evidence type="ECO:0000313" key="1">
    <source>
        <dbReference type="EMBL" id="CEG37644.1"/>
    </source>
</evidence>
<name>A0A0P1AB44_PLAHL</name>
<accession>A0A0P1AB44</accession>
<proteinExistence type="predicted"/>
<keyword evidence="2" id="KW-1185">Reference proteome</keyword>
<reference evidence="2" key="1">
    <citation type="submission" date="2014-09" db="EMBL/GenBank/DDBJ databases">
        <authorList>
            <person name="Sharma Rahul"/>
            <person name="Thines Marco"/>
        </authorList>
    </citation>
    <scope>NUCLEOTIDE SEQUENCE [LARGE SCALE GENOMIC DNA]</scope>
</reference>
<dbReference type="AlphaFoldDB" id="A0A0P1AB44"/>